<dbReference type="GeneTree" id="ENSGT00390000018121"/>
<dbReference type="InterPro" id="IPR047155">
    <property type="entry name" value="COMMD4/6/7/8"/>
</dbReference>
<dbReference type="OrthoDB" id="17646at2759"/>
<reference evidence="2" key="3">
    <citation type="submission" date="2025-09" db="UniProtKB">
        <authorList>
            <consortium name="Ensembl"/>
        </authorList>
    </citation>
    <scope>IDENTIFICATION</scope>
</reference>
<dbReference type="InterPro" id="IPR017920">
    <property type="entry name" value="COMM"/>
</dbReference>
<dbReference type="CTD" id="54951"/>
<dbReference type="InterPro" id="IPR055184">
    <property type="entry name" value="COMMD8_HN"/>
</dbReference>
<dbReference type="RefSeq" id="XP_018621564.1">
    <property type="nucleotide sequence ID" value="XM_018766048.1"/>
</dbReference>
<reference evidence="2" key="2">
    <citation type="submission" date="2025-08" db="UniProtKB">
        <authorList>
            <consortium name="Ensembl"/>
        </authorList>
    </citation>
    <scope>IDENTIFICATION</scope>
</reference>
<reference evidence="2 3" key="1">
    <citation type="submission" date="2019-04" db="EMBL/GenBank/DDBJ databases">
        <authorList>
            <consortium name="Wellcome Sanger Institute Data Sharing"/>
        </authorList>
    </citation>
    <scope>NUCLEOTIDE SEQUENCE [LARGE SCALE GENOMIC DNA]</scope>
</reference>
<dbReference type="Pfam" id="PF07258">
    <property type="entry name" value="COMM_domain"/>
    <property type="match status" value="1"/>
</dbReference>
<feature type="domain" description="COMM" evidence="1">
    <location>
        <begin position="110"/>
        <end position="177"/>
    </location>
</feature>
<dbReference type="GeneID" id="108942607"/>
<dbReference type="Ensembl" id="ENSSFOT00015021004.2">
    <property type="protein sequence ID" value="ENSSFOP00015020770.1"/>
    <property type="gene ID" value="ENSSFOG00015013369.2"/>
</dbReference>
<dbReference type="Pfam" id="PF22838">
    <property type="entry name" value="COMMD8_HN"/>
    <property type="match status" value="1"/>
</dbReference>
<dbReference type="CDD" id="cd04756">
    <property type="entry name" value="Commd8"/>
    <property type="match status" value="1"/>
</dbReference>
<keyword evidence="3" id="KW-1185">Reference proteome</keyword>
<evidence type="ECO:0000313" key="2">
    <source>
        <dbReference type="Ensembl" id="ENSSFOP00015020770.1"/>
    </source>
</evidence>
<organism evidence="2 3">
    <name type="scientific">Scleropages formosus</name>
    <name type="common">Asian bonytongue</name>
    <name type="synonym">Osteoglossum formosum</name>
    <dbReference type="NCBI Taxonomy" id="113540"/>
    <lineage>
        <taxon>Eukaryota</taxon>
        <taxon>Metazoa</taxon>
        <taxon>Chordata</taxon>
        <taxon>Craniata</taxon>
        <taxon>Vertebrata</taxon>
        <taxon>Euteleostomi</taxon>
        <taxon>Actinopterygii</taxon>
        <taxon>Neopterygii</taxon>
        <taxon>Teleostei</taxon>
        <taxon>Osteoglossocephala</taxon>
        <taxon>Osteoglossomorpha</taxon>
        <taxon>Osteoglossiformes</taxon>
        <taxon>Osteoglossidae</taxon>
        <taxon>Scleropages</taxon>
    </lineage>
</organism>
<gene>
    <name evidence="2" type="primary">commd8</name>
</gene>
<dbReference type="KEGG" id="sfm:108942607"/>
<accession>A0A8C9RQT8</accession>
<protein>
    <submittedName>
        <fullName evidence="2">COMM domain containing 8</fullName>
    </submittedName>
</protein>
<dbReference type="PANTHER" id="PTHR16231:SF0">
    <property type="entry name" value="COMM DOMAIN-CONTAINING PROTEIN 8"/>
    <property type="match status" value="1"/>
</dbReference>
<evidence type="ECO:0000259" key="1">
    <source>
        <dbReference type="PROSITE" id="PS51269"/>
    </source>
</evidence>
<dbReference type="PANTHER" id="PTHR16231">
    <property type="entry name" value="COMM DOMAIN-CONTAINING PROTEIN 4-8 FAMILY MEMBER"/>
    <property type="match status" value="1"/>
</dbReference>
<proteinExistence type="predicted"/>
<dbReference type="Proteomes" id="UP000694397">
    <property type="component" value="Chromosome 8"/>
</dbReference>
<dbReference type="AlphaFoldDB" id="A0A8C9RQT8"/>
<dbReference type="InterPro" id="IPR047235">
    <property type="entry name" value="COMMD8"/>
</dbReference>
<name>A0A8C9RQT8_SCLFO</name>
<dbReference type="PROSITE" id="PS51269">
    <property type="entry name" value="COMM"/>
    <property type="match status" value="1"/>
</dbReference>
<evidence type="ECO:0000313" key="3">
    <source>
        <dbReference type="Proteomes" id="UP000694397"/>
    </source>
</evidence>
<sequence>MTVKLLEKLPVADCSKFLHRVVDGLCGRNQPQMEDYGSRWTVTEWMELLDTLSVLFCSAVGRRCSEEEVKESLADLDSSYSSAILSCLKARHEDIRLALVNRTNCVCSAQLQDFDWQLKLALSSDKISSLQMPLLNLSLDVKEGGVVRPVSLEMNREELHTLISTLEAANKVVLQLK</sequence>